<dbReference type="RefSeq" id="WP_157319039.1">
    <property type="nucleotide sequence ID" value="NZ_WSEM01000008.1"/>
</dbReference>
<name>A0ABW9UB19_9BACL</name>
<dbReference type="Proteomes" id="UP000467637">
    <property type="component" value="Unassembled WGS sequence"/>
</dbReference>
<dbReference type="EMBL" id="WSEM01000008">
    <property type="protein sequence ID" value="MVQ35025.1"/>
    <property type="molecule type" value="Genomic_DNA"/>
</dbReference>
<sequence length="122" mass="13817">MAFAHLIVELHCLYGIGDQDEGIPPVPPFCKYGVRKPGYHCLMENCEFSGHAPAPLEIAYSDEKGEVASDAWIGFGGDMDPNPYNDKMVSELKESWESLCKKKVNEAYEDYMKQHKLLEDEE</sequence>
<keyword evidence="2" id="KW-1185">Reference proteome</keyword>
<comment type="caution">
    <text evidence="1">The sequence shown here is derived from an EMBL/GenBank/DDBJ whole genome shotgun (WGS) entry which is preliminary data.</text>
</comment>
<gene>
    <name evidence="1" type="ORF">GON05_10195</name>
</gene>
<evidence type="ECO:0000313" key="1">
    <source>
        <dbReference type="EMBL" id="MVQ35025.1"/>
    </source>
</evidence>
<protein>
    <submittedName>
        <fullName evidence="1">Uncharacterized protein</fullName>
    </submittedName>
</protein>
<accession>A0ABW9UB19</accession>
<evidence type="ECO:0000313" key="2">
    <source>
        <dbReference type="Proteomes" id="UP000467637"/>
    </source>
</evidence>
<reference evidence="1 2" key="1">
    <citation type="submission" date="2019-12" db="EMBL/GenBank/DDBJ databases">
        <authorList>
            <person name="Huq M.A."/>
        </authorList>
    </citation>
    <scope>NUCLEOTIDE SEQUENCE [LARGE SCALE GENOMIC DNA]</scope>
    <source>
        <strain evidence="1 2">MAH-34</strain>
    </source>
</reference>
<proteinExistence type="predicted"/>
<organism evidence="1 2">
    <name type="scientific">Paenibacillus anseongense</name>
    <dbReference type="NCBI Taxonomy" id="2682845"/>
    <lineage>
        <taxon>Bacteria</taxon>
        <taxon>Bacillati</taxon>
        <taxon>Bacillota</taxon>
        <taxon>Bacilli</taxon>
        <taxon>Bacillales</taxon>
        <taxon>Paenibacillaceae</taxon>
        <taxon>Paenibacillus</taxon>
    </lineage>
</organism>